<dbReference type="Proteomes" id="UP000593572">
    <property type="component" value="Unassembled WGS sequence"/>
</dbReference>
<organism evidence="1 2">
    <name type="scientific">Gossypium lobatum</name>
    <dbReference type="NCBI Taxonomy" id="34289"/>
    <lineage>
        <taxon>Eukaryota</taxon>
        <taxon>Viridiplantae</taxon>
        <taxon>Streptophyta</taxon>
        <taxon>Embryophyta</taxon>
        <taxon>Tracheophyta</taxon>
        <taxon>Spermatophyta</taxon>
        <taxon>Magnoliopsida</taxon>
        <taxon>eudicotyledons</taxon>
        <taxon>Gunneridae</taxon>
        <taxon>Pentapetalae</taxon>
        <taxon>rosids</taxon>
        <taxon>malvids</taxon>
        <taxon>Malvales</taxon>
        <taxon>Malvaceae</taxon>
        <taxon>Malvoideae</taxon>
        <taxon>Gossypium</taxon>
    </lineage>
</organism>
<protein>
    <submittedName>
        <fullName evidence="1">Uncharacterized protein</fullName>
    </submittedName>
</protein>
<evidence type="ECO:0000313" key="2">
    <source>
        <dbReference type="Proteomes" id="UP000593572"/>
    </source>
</evidence>
<reference evidence="1 2" key="1">
    <citation type="journal article" date="2019" name="Genome Biol. Evol.">
        <title>Insights into the evolution of the New World diploid cottons (Gossypium, subgenus Houzingenia) based on genome sequencing.</title>
        <authorList>
            <person name="Grover C.E."/>
            <person name="Arick M.A. 2nd"/>
            <person name="Thrash A."/>
            <person name="Conover J.L."/>
            <person name="Sanders W.S."/>
            <person name="Peterson D.G."/>
            <person name="Frelichowski J.E."/>
            <person name="Scheffler J.A."/>
            <person name="Scheffler B.E."/>
            <person name="Wendel J.F."/>
        </authorList>
    </citation>
    <scope>NUCLEOTIDE SEQUENCE [LARGE SCALE GENOMIC DNA]</scope>
    <source>
        <strain evidence="1">157</strain>
        <tissue evidence="1">Leaf</tissue>
    </source>
</reference>
<evidence type="ECO:0000313" key="1">
    <source>
        <dbReference type="EMBL" id="MBA0566860.1"/>
    </source>
</evidence>
<name>A0A7J8MQK8_9ROSI</name>
<dbReference type="EMBL" id="JABEZX010000009">
    <property type="protein sequence ID" value="MBA0566860.1"/>
    <property type="molecule type" value="Genomic_DNA"/>
</dbReference>
<comment type="caution">
    <text evidence="1">The sequence shown here is derived from an EMBL/GenBank/DDBJ whole genome shotgun (WGS) entry which is preliminary data.</text>
</comment>
<dbReference type="AlphaFoldDB" id="A0A7J8MQK8"/>
<proteinExistence type="predicted"/>
<accession>A0A7J8MQK8</accession>
<sequence length="78" mass="8684">MAMDLDPSLKISMSWKDKLLGVGSTSSDKEFMESNGGRDEDLILLEDDVIRTTINGIQAIDFSDQVKQIVIAQIRPRS</sequence>
<keyword evidence="2" id="KW-1185">Reference proteome</keyword>
<gene>
    <name evidence="1" type="ORF">Golob_011634</name>
</gene>